<comment type="caution">
    <text evidence="2">The sequence shown here is derived from an EMBL/GenBank/DDBJ whole genome shotgun (WGS) entry which is preliminary data.</text>
</comment>
<feature type="transmembrane region" description="Helical" evidence="1">
    <location>
        <begin position="12"/>
        <end position="30"/>
    </location>
</feature>
<proteinExistence type="predicted"/>
<sequence length="63" mass="6927">MSPVLAVNRRNLSALGVVSGLLAVVYLLVPHPVAQYGAWLVVFVVWMAWFVLAGIDWLSQADF</sequence>
<dbReference type="EMBL" id="JBHUDJ010000006">
    <property type="protein sequence ID" value="MFD1587778.1"/>
    <property type="molecule type" value="Genomic_DNA"/>
</dbReference>
<reference evidence="2 3" key="1">
    <citation type="journal article" date="2019" name="Int. J. Syst. Evol. Microbiol.">
        <title>The Global Catalogue of Microorganisms (GCM) 10K type strain sequencing project: providing services to taxonomists for standard genome sequencing and annotation.</title>
        <authorList>
            <consortium name="The Broad Institute Genomics Platform"/>
            <consortium name="The Broad Institute Genome Sequencing Center for Infectious Disease"/>
            <person name="Wu L."/>
            <person name="Ma J."/>
        </authorList>
    </citation>
    <scope>NUCLEOTIDE SEQUENCE [LARGE SCALE GENOMIC DNA]</scope>
    <source>
        <strain evidence="2 3">CGMCC 1.12125</strain>
    </source>
</reference>
<accession>A0ABD6CDA6</accession>
<feature type="transmembrane region" description="Helical" evidence="1">
    <location>
        <begin position="36"/>
        <end position="58"/>
    </location>
</feature>
<dbReference type="Proteomes" id="UP001597119">
    <property type="component" value="Unassembled WGS sequence"/>
</dbReference>
<dbReference type="RefSeq" id="WP_345893405.1">
    <property type="nucleotide sequence ID" value="NZ_JALLGV010000008.1"/>
</dbReference>
<evidence type="ECO:0000256" key="1">
    <source>
        <dbReference type="SAM" id="Phobius"/>
    </source>
</evidence>
<protein>
    <submittedName>
        <fullName evidence="2">Uncharacterized protein</fullName>
    </submittedName>
</protein>
<gene>
    <name evidence="2" type="ORF">ACFR9U_12350</name>
</gene>
<organism evidence="2 3">
    <name type="scientific">Halorientalis brevis</name>
    <dbReference type="NCBI Taxonomy" id="1126241"/>
    <lineage>
        <taxon>Archaea</taxon>
        <taxon>Methanobacteriati</taxon>
        <taxon>Methanobacteriota</taxon>
        <taxon>Stenosarchaea group</taxon>
        <taxon>Halobacteria</taxon>
        <taxon>Halobacteriales</taxon>
        <taxon>Haloarculaceae</taxon>
        <taxon>Halorientalis</taxon>
    </lineage>
</organism>
<dbReference type="AlphaFoldDB" id="A0ABD6CDA6"/>
<evidence type="ECO:0000313" key="2">
    <source>
        <dbReference type="EMBL" id="MFD1587778.1"/>
    </source>
</evidence>
<keyword evidence="1" id="KW-1133">Transmembrane helix</keyword>
<evidence type="ECO:0000313" key="3">
    <source>
        <dbReference type="Proteomes" id="UP001597119"/>
    </source>
</evidence>
<name>A0ABD6CDA6_9EURY</name>
<keyword evidence="1" id="KW-0472">Membrane</keyword>
<keyword evidence="1" id="KW-0812">Transmembrane</keyword>
<keyword evidence="3" id="KW-1185">Reference proteome</keyword>